<gene>
    <name evidence="3" type="ORF">BDQ12DRAFT_686158</name>
</gene>
<evidence type="ECO:0000256" key="1">
    <source>
        <dbReference type="SAM" id="Coils"/>
    </source>
</evidence>
<reference evidence="3 4" key="1">
    <citation type="journal article" date="2019" name="Nat. Ecol. Evol.">
        <title>Megaphylogeny resolves global patterns of mushroom evolution.</title>
        <authorList>
            <person name="Varga T."/>
            <person name="Krizsan K."/>
            <person name="Foldi C."/>
            <person name="Dima B."/>
            <person name="Sanchez-Garcia M."/>
            <person name="Sanchez-Ramirez S."/>
            <person name="Szollosi G.J."/>
            <person name="Szarkandi J.G."/>
            <person name="Papp V."/>
            <person name="Albert L."/>
            <person name="Andreopoulos W."/>
            <person name="Angelini C."/>
            <person name="Antonin V."/>
            <person name="Barry K.W."/>
            <person name="Bougher N.L."/>
            <person name="Buchanan P."/>
            <person name="Buyck B."/>
            <person name="Bense V."/>
            <person name="Catcheside P."/>
            <person name="Chovatia M."/>
            <person name="Cooper J."/>
            <person name="Damon W."/>
            <person name="Desjardin D."/>
            <person name="Finy P."/>
            <person name="Geml J."/>
            <person name="Haridas S."/>
            <person name="Hughes K."/>
            <person name="Justo A."/>
            <person name="Karasinski D."/>
            <person name="Kautmanova I."/>
            <person name="Kiss B."/>
            <person name="Kocsube S."/>
            <person name="Kotiranta H."/>
            <person name="LaButti K.M."/>
            <person name="Lechner B.E."/>
            <person name="Liimatainen K."/>
            <person name="Lipzen A."/>
            <person name="Lukacs Z."/>
            <person name="Mihaltcheva S."/>
            <person name="Morgado L.N."/>
            <person name="Niskanen T."/>
            <person name="Noordeloos M.E."/>
            <person name="Ohm R.A."/>
            <person name="Ortiz-Santana B."/>
            <person name="Ovrebo C."/>
            <person name="Racz N."/>
            <person name="Riley R."/>
            <person name="Savchenko A."/>
            <person name="Shiryaev A."/>
            <person name="Soop K."/>
            <person name="Spirin V."/>
            <person name="Szebenyi C."/>
            <person name="Tomsovsky M."/>
            <person name="Tulloss R.E."/>
            <person name="Uehling J."/>
            <person name="Grigoriev I.V."/>
            <person name="Vagvolgyi C."/>
            <person name="Papp T."/>
            <person name="Martin F.M."/>
            <person name="Miettinen O."/>
            <person name="Hibbett D.S."/>
            <person name="Nagy L.G."/>
        </authorList>
    </citation>
    <scope>NUCLEOTIDE SEQUENCE [LARGE SCALE GENOMIC DNA]</scope>
    <source>
        <strain evidence="3 4">CBS 166.37</strain>
    </source>
</reference>
<feature type="region of interest" description="Disordered" evidence="2">
    <location>
        <begin position="169"/>
        <end position="188"/>
    </location>
</feature>
<feature type="compositionally biased region" description="Acidic residues" evidence="2">
    <location>
        <begin position="324"/>
        <end position="349"/>
    </location>
</feature>
<evidence type="ECO:0000313" key="3">
    <source>
        <dbReference type="EMBL" id="TFK36959.1"/>
    </source>
</evidence>
<keyword evidence="1" id="KW-0175">Coiled coil</keyword>
<evidence type="ECO:0008006" key="5">
    <source>
        <dbReference type="Google" id="ProtNLM"/>
    </source>
</evidence>
<organism evidence="3 4">
    <name type="scientific">Crucibulum laeve</name>
    <dbReference type="NCBI Taxonomy" id="68775"/>
    <lineage>
        <taxon>Eukaryota</taxon>
        <taxon>Fungi</taxon>
        <taxon>Dikarya</taxon>
        <taxon>Basidiomycota</taxon>
        <taxon>Agaricomycotina</taxon>
        <taxon>Agaricomycetes</taxon>
        <taxon>Agaricomycetidae</taxon>
        <taxon>Agaricales</taxon>
        <taxon>Agaricineae</taxon>
        <taxon>Nidulariaceae</taxon>
        <taxon>Crucibulum</taxon>
    </lineage>
</organism>
<feature type="region of interest" description="Disordered" evidence="2">
    <location>
        <begin position="485"/>
        <end position="551"/>
    </location>
</feature>
<name>A0A5C3LUV2_9AGAR</name>
<feature type="coiled-coil region" evidence="1">
    <location>
        <begin position="268"/>
        <end position="305"/>
    </location>
</feature>
<dbReference type="Proteomes" id="UP000308652">
    <property type="component" value="Unassembled WGS sequence"/>
</dbReference>
<dbReference type="AlphaFoldDB" id="A0A5C3LUV2"/>
<accession>A0A5C3LUV2</accession>
<dbReference type="PANTHER" id="PTHR42107">
    <property type="entry name" value="YALI0D24453P"/>
    <property type="match status" value="1"/>
</dbReference>
<dbReference type="PANTHER" id="PTHR42107:SF1">
    <property type="entry name" value="WHIM1 DOMAIN-CONTAINING PROTEIN"/>
    <property type="match status" value="1"/>
</dbReference>
<dbReference type="OrthoDB" id="205403at2759"/>
<evidence type="ECO:0000256" key="2">
    <source>
        <dbReference type="SAM" id="MobiDB-lite"/>
    </source>
</evidence>
<protein>
    <recommendedName>
        <fullName evidence="5">WHIM1 domain-containing protein</fullName>
    </recommendedName>
</protein>
<feature type="compositionally biased region" description="Basic and acidic residues" evidence="2">
    <location>
        <begin position="410"/>
        <end position="425"/>
    </location>
</feature>
<proteinExistence type="predicted"/>
<sequence>MPSVAKGLKGHVCPPSNAIHPADRWESLFVYSFVCKFTNLRGKVEGLETPMDFENALMSKEPNDILTRLLAQFIINLKPQTRNLSMDQISTTVASVLAEYFKSSERTIFWNEDLNANVDPFEGLEGGFFTTEWDFKLKILRQLVELQLSHSPEIKATIDRAWGVVHNKHKKKDATAAPPEPADPKSQEKLQLVPIGQDCQRKRYWVVDDSPRIYVSTNPWKITATFQTICSTREEYMMIIENLKSSLPPEPKKGQKRTRLEQAHIALIAALEGRVEAIDAELLRVQKARKKMEQKRALYAQAELRETRTRRKTQKPDYVYNNDVDSEDDGDEYAYEEEEANDEEFDDDFINSRTDAPNGTRKRQAASSSGQRRSTRTVALNANGKREGSLDSWGQWRRERRSSRLGGPIDHFDEEPPYKRARTEESTASTSSTDAISAVKNGPSNKLKLKATGAAALKPTEVALEQIAGKKRSKFWVYAVEPAPGAPPPLVAEPTQEPAATNGTHSSDIHDYETNGDSQYTADLAAPISNGNAHRTGHPKGNLSPLPLGST</sequence>
<feature type="region of interest" description="Disordered" evidence="2">
    <location>
        <begin position="308"/>
        <end position="441"/>
    </location>
</feature>
<keyword evidence="4" id="KW-1185">Reference proteome</keyword>
<evidence type="ECO:0000313" key="4">
    <source>
        <dbReference type="Proteomes" id="UP000308652"/>
    </source>
</evidence>
<dbReference type="STRING" id="68775.A0A5C3LUV2"/>
<dbReference type="EMBL" id="ML213611">
    <property type="protein sequence ID" value="TFK36959.1"/>
    <property type="molecule type" value="Genomic_DNA"/>
</dbReference>